<keyword evidence="4 6" id="KW-0472">Membrane</keyword>
<protein>
    <submittedName>
        <fullName evidence="7">Magnesium transporter NIPA-domain-containing protein</fullName>
    </submittedName>
</protein>
<feature type="transmembrane region" description="Helical" evidence="6">
    <location>
        <begin position="149"/>
        <end position="170"/>
    </location>
</feature>
<evidence type="ECO:0000256" key="1">
    <source>
        <dbReference type="ARBA" id="ARBA00004141"/>
    </source>
</evidence>
<dbReference type="GO" id="GO:0015095">
    <property type="term" value="F:magnesium ion transmembrane transporter activity"/>
    <property type="evidence" value="ECO:0007669"/>
    <property type="project" value="InterPro"/>
</dbReference>
<dbReference type="AlphaFoldDB" id="A0A6A6NRZ7"/>
<keyword evidence="3 6" id="KW-1133">Transmembrane helix</keyword>
<evidence type="ECO:0000256" key="3">
    <source>
        <dbReference type="ARBA" id="ARBA00022989"/>
    </source>
</evidence>
<dbReference type="InterPro" id="IPR008521">
    <property type="entry name" value="Mg_trans_NIPA"/>
</dbReference>
<dbReference type="Gene3D" id="1.10.3730.20">
    <property type="match status" value="1"/>
</dbReference>
<feature type="compositionally biased region" description="Low complexity" evidence="5">
    <location>
        <begin position="467"/>
        <end position="478"/>
    </location>
</feature>
<feature type="compositionally biased region" description="Polar residues" evidence="5">
    <location>
        <begin position="325"/>
        <end position="343"/>
    </location>
</feature>
<organism evidence="7 8">
    <name type="scientific">Lineolata rhizophorae</name>
    <dbReference type="NCBI Taxonomy" id="578093"/>
    <lineage>
        <taxon>Eukaryota</taxon>
        <taxon>Fungi</taxon>
        <taxon>Dikarya</taxon>
        <taxon>Ascomycota</taxon>
        <taxon>Pezizomycotina</taxon>
        <taxon>Dothideomycetes</taxon>
        <taxon>Dothideomycetes incertae sedis</taxon>
        <taxon>Lineolatales</taxon>
        <taxon>Lineolataceae</taxon>
        <taxon>Lineolata</taxon>
    </lineage>
</organism>
<feature type="transmembrane region" description="Helical" evidence="6">
    <location>
        <begin position="56"/>
        <end position="76"/>
    </location>
</feature>
<gene>
    <name evidence="7" type="ORF">BDY21DRAFT_291033</name>
</gene>
<feature type="transmembrane region" description="Helical" evidence="6">
    <location>
        <begin position="82"/>
        <end position="102"/>
    </location>
</feature>
<dbReference type="Pfam" id="PF05653">
    <property type="entry name" value="Mg_trans_NIPA"/>
    <property type="match status" value="1"/>
</dbReference>
<dbReference type="GO" id="GO:0016020">
    <property type="term" value="C:membrane"/>
    <property type="evidence" value="ECO:0007669"/>
    <property type="project" value="UniProtKB-SubCell"/>
</dbReference>
<dbReference type="OrthoDB" id="2504919at2759"/>
<dbReference type="PANTHER" id="PTHR12570">
    <property type="match status" value="1"/>
</dbReference>
<reference evidence="7" key="1">
    <citation type="journal article" date="2020" name="Stud. Mycol.">
        <title>101 Dothideomycetes genomes: a test case for predicting lifestyles and emergence of pathogens.</title>
        <authorList>
            <person name="Haridas S."/>
            <person name="Albert R."/>
            <person name="Binder M."/>
            <person name="Bloem J."/>
            <person name="Labutti K."/>
            <person name="Salamov A."/>
            <person name="Andreopoulos B."/>
            <person name="Baker S."/>
            <person name="Barry K."/>
            <person name="Bills G."/>
            <person name="Bluhm B."/>
            <person name="Cannon C."/>
            <person name="Castanera R."/>
            <person name="Culley D."/>
            <person name="Daum C."/>
            <person name="Ezra D."/>
            <person name="Gonzalez J."/>
            <person name="Henrissat B."/>
            <person name="Kuo A."/>
            <person name="Liang C."/>
            <person name="Lipzen A."/>
            <person name="Lutzoni F."/>
            <person name="Magnuson J."/>
            <person name="Mondo S."/>
            <person name="Nolan M."/>
            <person name="Ohm R."/>
            <person name="Pangilinan J."/>
            <person name="Park H.-J."/>
            <person name="Ramirez L."/>
            <person name="Alfaro M."/>
            <person name="Sun H."/>
            <person name="Tritt A."/>
            <person name="Yoshinaga Y."/>
            <person name="Zwiers L.-H."/>
            <person name="Turgeon B."/>
            <person name="Goodwin S."/>
            <person name="Spatafora J."/>
            <person name="Crous P."/>
            <person name="Grigoriev I."/>
        </authorList>
    </citation>
    <scope>NUCLEOTIDE SEQUENCE</scope>
    <source>
        <strain evidence="7">ATCC 16933</strain>
    </source>
</reference>
<evidence type="ECO:0000256" key="6">
    <source>
        <dbReference type="SAM" id="Phobius"/>
    </source>
</evidence>
<feature type="compositionally biased region" description="Low complexity" evidence="5">
    <location>
        <begin position="404"/>
        <end position="414"/>
    </location>
</feature>
<feature type="compositionally biased region" description="Acidic residues" evidence="5">
    <location>
        <begin position="514"/>
        <end position="529"/>
    </location>
</feature>
<evidence type="ECO:0000256" key="2">
    <source>
        <dbReference type="ARBA" id="ARBA00022692"/>
    </source>
</evidence>
<accession>A0A6A6NRZ7</accession>
<keyword evidence="8" id="KW-1185">Reference proteome</keyword>
<feature type="region of interest" description="Disordered" evidence="5">
    <location>
        <begin position="440"/>
        <end position="555"/>
    </location>
</feature>
<sequence>MVELSAGASVALGVLVGLLSTTIQSVGLTLQRKSHLLEDEKEEHHTRRPPYRRRRWQLGMFMFIVSNIVGSTIQITTLPLPVLSTLQASGLVFNTICATLILGEPFTRFSLAGTILVTGGAVLIGTFGALTEPSHNLNQLLDLLARRQFMLWLIGTFLIVGVILASSWALKRLAPRSTPRIRLLRGMCFGCVSGILSAHSLLVAKSAVELIVRTIVDRINQFNRWQSWMILLGLVALALAQLYFLHRGLKLCSTSVLYPFVFCIYNIVAILDGLIYFRQASRLPVLHAVLIALGTVILLTGVVALSWRLDEDHLHHGHHRPPTSPVTTRSGRTPTISAPQTVLTPGLNFRPLREPDDYDDSDLASEAIESPPATPSPLGATEEGEGASRSSAKSRGPGPSESTPLLRPQPQPLRRSPKMPVHASMTLAVEEASHVWDELNDRGDDIWPSPAQRRASLAFLQERRQQRQQLQQSPASPGLAGGGGGKPSSPWSRDLDSTKGKKAARSATQQHGAEEEDGHEMYTESDDNEAPLMGGSGRRRSGGGGGPARDEEGGGWFKLRWWKRRWREG</sequence>
<dbReference type="SUPFAM" id="SSF103481">
    <property type="entry name" value="Multidrug resistance efflux transporter EmrE"/>
    <property type="match status" value="1"/>
</dbReference>
<evidence type="ECO:0000313" key="7">
    <source>
        <dbReference type="EMBL" id="KAF2454570.1"/>
    </source>
</evidence>
<dbReference type="InterPro" id="IPR037185">
    <property type="entry name" value="EmrE-like"/>
</dbReference>
<evidence type="ECO:0000313" key="8">
    <source>
        <dbReference type="Proteomes" id="UP000799766"/>
    </source>
</evidence>
<feature type="transmembrane region" description="Helical" evidence="6">
    <location>
        <begin position="109"/>
        <end position="129"/>
    </location>
</feature>
<dbReference type="PANTHER" id="PTHR12570:SF86">
    <property type="entry name" value="ADR321CP"/>
    <property type="match status" value="1"/>
</dbReference>
<dbReference type="FunFam" id="1.10.3730.20:FF:000012">
    <property type="entry name" value="DUF803 domain-containing protein"/>
    <property type="match status" value="1"/>
</dbReference>
<name>A0A6A6NRZ7_9PEZI</name>
<feature type="transmembrane region" description="Helical" evidence="6">
    <location>
        <begin position="225"/>
        <end position="244"/>
    </location>
</feature>
<feature type="transmembrane region" description="Helical" evidence="6">
    <location>
        <begin position="283"/>
        <end position="307"/>
    </location>
</feature>
<feature type="region of interest" description="Disordered" evidence="5">
    <location>
        <begin position="314"/>
        <end position="426"/>
    </location>
</feature>
<keyword evidence="2 6" id="KW-0812">Transmembrane</keyword>
<comment type="subcellular location">
    <subcellularLocation>
        <location evidence="1">Membrane</location>
        <topology evidence="1">Multi-pass membrane protein</topology>
    </subcellularLocation>
</comment>
<feature type="transmembrane region" description="Helical" evidence="6">
    <location>
        <begin position="6"/>
        <end position="30"/>
    </location>
</feature>
<dbReference type="EMBL" id="MU001690">
    <property type="protein sequence ID" value="KAF2454570.1"/>
    <property type="molecule type" value="Genomic_DNA"/>
</dbReference>
<feature type="transmembrane region" description="Helical" evidence="6">
    <location>
        <begin position="256"/>
        <end position="277"/>
    </location>
</feature>
<dbReference type="Proteomes" id="UP000799766">
    <property type="component" value="Unassembled WGS sequence"/>
</dbReference>
<evidence type="ECO:0000256" key="4">
    <source>
        <dbReference type="ARBA" id="ARBA00023136"/>
    </source>
</evidence>
<proteinExistence type="predicted"/>
<evidence type="ECO:0000256" key="5">
    <source>
        <dbReference type="SAM" id="MobiDB-lite"/>
    </source>
</evidence>